<evidence type="ECO:0000256" key="4">
    <source>
        <dbReference type="ARBA" id="ARBA00022691"/>
    </source>
</evidence>
<dbReference type="Gene3D" id="3.20.20.70">
    <property type="entry name" value="Aldolase class I"/>
    <property type="match status" value="1"/>
</dbReference>
<dbReference type="InterPro" id="IPR001989">
    <property type="entry name" value="Radical_activat_CS"/>
</dbReference>
<dbReference type="InterPro" id="IPR058240">
    <property type="entry name" value="rSAM_sf"/>
</dbReference>
<dbReference type="GO" id="GO:0046872">
    <property type="term" value="F:metal ion binding"/>
    <property type="evidence" value="ECO:0007669"/>
    <property type="project" value="UniProtKB-KW"/>
</dbReference>
<comment type="similarity">
    <text evidence="2">Belongs to the organic radical-activating enzymes family.</text>
</comment>
<evidence type="ECO:0000256" key="1">
    <source>
        <dbReference type="ARBA" id="ARBA00001966"/>
    </source>
</evidence>
<dbReference type="InterPro" id="IPR012839">
    <property type="entry name" value="Organic_radical_activase"/>
</dbReference>
<keyword evidence="10" id="KW-0456">Lyase</keyword>
<sequence>MITKDSGYIMQLQNMSVNDGEGIRTNIFFAGCPMQCSWCSNPEGQTLINPMTRLTTTAEVMKFIKKQLLFYRYSGGGVTFSGGEATQQPEFLRSLTTACYDQGISMAIETCGAFDFTLVKDILAKMDTIFMDIKHMDPDKHKYWTGYELKTILENLCAVDKLSGNLVVRVPLIVGVNADKENLSATLNFLRTNLRKPKIEFLPYHTYGEEKYRQLGKNLPSTNFRTPTESEQHLAEALACTLGVEVVSYR</sequence>
<dbReference type="NCBIfam" id="TIGR02494">
    <property type="entry name" value="PFLE_PFLC"/>
    <property type="match status" value="1"/>
</dbReference>
<evidence type="ECO:0000256" key="8">
    <source>
        <dbReference type="ARBA" id="ARBA00023014"/>
    </source>
</evidence>
<dbReference type="EMBL" id="VSSQ01000135">
    <property type="protein sequence ID" value="MPL80220.1"/>
    <property type="molecule type" value="Genomic_DNA"/>
</dbReference>
<dbReference type="PANTHER" id="PTHR30352">
    <property type="entry name" value="PYRUVATE FORMATE-LYASE-ACTIVATING ENZYME"/>
    <property type="match status" value="1"/>
</dbReference>
<dbReference type="PANTHER" id="PTHR30352:SF4">
    <property type="entry name" value="PYRUVATE FORMATE-LYASE 2-ACTIVATING ENZYME"/>
    <property type="match status" value="1"/>
</dbReference>
<evidence type="ECO:0000256" key="5">
    <source>
        <dbReference type="ARBA" id="ARBA00022723"/>
    </source>
</evidence>
<comment type="cofactor">
    <cofactor evidence="1">
        <name>[4Fe-4S] cluster</name>
        <dbReference type="ChEBI" id="CHEBI:49883"/>
    </cofactor>
</comment>
<keyword evidence="3" id="KW-0004">4Fe-4S</keyword>
<dbReference type="EC" id="1.97.1.-" evidence="10"/>
<evidence type="ECO:0000256" key="7">
    <source>
        <dbReference type="ARBA" id="ARBA00023004"/>
    </source>
</evidence>
<dbReference type="GO" id="GO:0016491">
    <property type="term" value="F:oxidoreductase activity"/>
    <property type="evidence" value="ECO:0007669"/>
    <property type="project" value="UniProtKB-KW"/>
</dbReference>
<dbReference type="GO" id="GO:0016829">
    <property type="term" value="F:lyase activity"/>
    <property type="evidence" value="ECO:0007669"/>
    <property type="project" value="UniProtKB-KW"/>
</dbReference>
<comment type="caution">
    <text evidence="10">The sequence shown here is derived from an EMBL/GenBank/DDBJ whole genome shotgun (WGS) entry which is preliminary data.</text>
</comment>
<keyword evidence="4" id="KW-0949">S-adenosyl-L-methionine</keyword>
<name>A0A644UMM4_9ZZZZ</name>
<dbReference type="GO" id="GO:0051539">
    <property type="term" value="F:4 iron, 4 sulfur cluster binding"/>
    <property type="evidence" value="ECO:0007669"/>
    <property type="project" value="UniProtKB-KW"/>
</dbReference>
<keyword evidence="5" id="KW-0479">Metal-binding</keyword>
<evidence type="ECO:0000313" key="10">
    <source>
        <dbReference type="EMBL" id="MPL80220.1"/>
    </source>
</evidence>
<keyword evidence="8" id="KW-0411">Iron-sulfur</keyword>
<dbReference type="AlphaFoldDB" id="A0A644UMM4"/>
<dbReference type="SFLD" id="SFLDG01066">
    <property type="entry name" value="organic_radical-activating_enz"/>
    <property type="match status" value="1"/>
</dbReference>
<organism evidence="10">
    <name type="scientific">bioreactor metagenome</name>
    <dbReference type="NCBI Taxonomy" id="1076179"/>
    <lineage>
        <taxon>unclassified sequences</taxon>
        <taxon>metagenomes</taxon>
        <taxon>ecological metagenomes</taxon>
    </lineage>
</organism>
<dbReference type="InterPro" id="IPR013785">
    <property type="entry name" value="Aldolase_TIM"/>
</dbReference>
<dbReference type="InterPro" id="IPR007197">
    <property type="entry name" value="rSAM"/>
</dbReference>
<dbReference type="SUPFAM" id="SSF102114">
    <property type="entry name" value="Radical SAM enzymes"/>
    <property type="match status" value="1"/>
</dbReference>
<dbReference type="PIRSF" id="PIRSF000371">
    <property type="entry name" value="PFL_act_enz"/>
    <property type="match status" value="1"/>
</dbReference>
<proteinExistence type="inferred from homology"/>
<keyword evidence="6 10" id="KW-0560">Oxidoreductase</keyword>
<protein>
    <submittedName>
        <fullName evidence="10">Choline trimethylamine-lyase activating enzyme</fullName>
        <ecNumber evidence="10">1.97.1.-</ecNumber>
    </submittedName>
</protein>
<dbReference type="Pfam" id="PF04055">
    <property type="entry name" value="Radical_SAM"/>
    <property type="match status" value="1"/>
</dbReference>
<gene>
    <name evidence="10" type="primary">cutD_4</name>
    <name evidence="10" type="ORF">SDC9_26116</name>
</gene>
<evidence type="ECO:0000259" key="9">
    <source>
        <dbReference type="PROSITE" id="PS51918"/>
    </source>
</evidence>
<reference evidence="10" key="1">
    <citation type="submission" date="2019-08" db="EMBL/GenBank/DDBJ databases">
        <authorList>
            <person name="Kucharzyk K."/>
            <person name="Murdoch R.W."/>
            <person name="Higgins S."/>
            <person name="Loffler F."/>
        </authorList>
    </citation>
    <scope>NUCLEOTIDE SEQUENCE</scope>
</reference>
<evidence type="ECO:0000256" key="2">
    <source>
        <dbReference type="ARBA" id="ARBA00009777"/>
    </source>
</evidence>
<keyword evidence="7" id="KW-0408">Iron</keyword>
<evidence type="ECO:0000256" key="3">
    <source>
        <dbReference type="ARBA" id="ARBA00022485"/>
    </source>
</evidence>
<dbReference type="PROSITE" id="PS51918">
    <property type="entry name" value="RADICAL_SAM"/>
    <property type="match status" value="1"/>
</dbReference>
<evidence type="ECO:0000256" key="6">
    <source>
        <dbReference type="ARBA" id="ARBA00023002"/>
    </source>
</evidence>
<dbReference type="InterPro" id="IPR034457">
    <property type="entry name" value="Organic_radical-activating"/>
</dbReference>
<dbReference type="CDD" id="cd01335">
    <property type="entry name" value="Radical_SAM"/>
    <property type="match status" value="1"/>
</dbReference>
<dbReference type="PROSITE" id="PS01087">
    <property type="entry name" value="RADICAL_ACTIVATING"/>
    <property type="match status" value="1"/>
</dbReference>
<dbReference type="SFLD" id="SFLDS00029">
    <property type="entry name" value="Radical_SAM"/>
    <property type="match status" value="1"/>
</dbReference>
<feature type="domain" description="Radical SAM core" evidence="9">
    <location>
        <begin position="18"/>
        <end position="245"/>
    </location>
</feature>
<accession>A0A644UMM4</accession>